<dbReference type="PANTHER" id="PTHR31197">
    <property type="entry name" value="OS01G0612600 PROTEIN"/>
    <property type="match status" value="1"/>
</dbReference>
<keyword evidence="3" id="KW-1185">Reference proteome</keyword>
<protein>
    <submittedName>
        <fullName evidence="2">Uncharacterized protein</fullName>
    </submittedName>
</protein>
<dbReference type="EMBL" id="BKCP01002002">
    <property type="protein sequence ID" value="GER27459.1"/>
    <property type="molecule type" value="Genomic_DNA"/>
</dbReference>
<accession>A0A5A7P441</accession>
<feature type="compositionally biased region" description="Basic residues" evidence="1">
    <location>
        <begin position="21"/>
        <end position="30"/>
    </location>
</feature>
<organism evidence="2 3">
    <name type="scientific">Striga asiatica</name>
    <name type="common">Asiatic witchweed</name>
    <name type="synonym">Buchnera asiatica</name>
    <dbReference type="NCBI Taxonomy" id="4170"/>
    <lineage>
        <taxon>Eukaryota</taxon>
        <taxon>Viridiplantae</taxon>
        <taxon>Streptophyta</taxon>
        <taxon>Embryophyta</taxon>
        <taxon>Tracheophyta</taxon>
        <taxon>Spermatophyta</taxon>
        <taxon>Magnoliopsida</taxon>
        <taxon>eudicotyledons</taxon>
        <taxon>Gunneridae</taxon>
        <taxon>Pentapetalae</taxon>
        <taxon>asterids</taxon>
        <taxon>lamiids</taxon>
        <taxon>Lamiales</taxon>
        <taxon>Orobanchaceae</taxon>
        <taxon>Buchnereae</taxon>
        <taxon>Striga</taxon>
    </lineage>
</organism>
<dbReference type="OrthoDB" id="1921166at2759"/>
<dbReference type="Pfam" id="PF07800">
    <property type="entry name" value="DUF1644"/>
    <property type="match status" value="2"/>
</dbReference>
<gene>
    <name evidence="2" type="ORF">STAS_03176</name>
</gene>
<evidence type="ECO:0000313" key="2">
    <source>
        <dbReference type="EMBL" id="GER27459.1"/>
    </source>
</evidence>
<feature type="region of interest" description="Disordered" evidence="1">
    <location>
        <begin position="18"/>
        <end position="53"/>
    </location>
</feature>
<dbReference type="InterPro" id="IPR012866">
    <property type="entry name" value="DUF1644"/>
</dbReference>
<proteinExistence type="predicted"/>
<comment type="caution">
    <text evidence="2">The sequence shown here is derived from an EMBL/GenBank/DDBJ whole genome shotgun (WGS) entry which is preliminary data.</text>
</comment>
<dbReference type="Gene3D" id="3.30.40.10">
    <property type="entry name" value="Zinc/RING finger domain, C3HC4 (zinc finger)"/>
    <property type="match status" value="1"/>
</dbReference>
<sequence length="261" mass="29202">MVRLPLVLKIKVPKSIIMAKSKNRHEKHSSKPPPFGPTNSAKKRAQAQAQAQPPLETQEYENALCSVCMEFPHNAVLLLCSSHEKGCRPFMCATSHRHSNCLHQYKKAAAYSSVGPTSPPELLCPLCRGAVKGWTVVGPARRHLDAKRRSCTKDSCHFRGNYRELRRHAKIEHPLVRPREVDPARAARWQRLEDERAVEDVLSTIRSTMPGAVVVGDYVMERDYYHYRGGLHHGPSGGRARVGLLAARQTGRLRGLAALQI</sequence>
<evidence type="ECO:0000256" key="1">
    <source>
        <dbReference type="SAM" id="MobiDB-lite"/>
    </source>
</evidence>
<reference evidence="3" key="1">
    <citation type="journal article" date="2019" name="Curr. Biol.">
        <title>Genome Sequence of Striga asiatica Provides Insight into the Evolution of Plant Parasitism.</title>
        <authorList>
            <person name="Yoshida S."/>
            <person name="Kim S."/>
            <person name="Wafula E.K."/>
            <person name="Tanskanen J."/>
            <person name="Kim Y.M."/>
            <person name="Honaas L."/>
            <person name="Yang Z."/>
            <person name="Spallek T."/>
            <person name="Conn C.E."/>
            <person name="Ichihashi Y."/>
            <person name="Cheong K."/>
            <person name="Cui S."/>
            <person name="Der J.P."/>
            <person name="Gundlach H."/>
            <person name="Jiao Y."/>
            <person name="Hori C."/>
            <person name="Ishida J.K."/>
            <person name="Kasahara H."/>
            <person name="Kiba T."/>
            <person name="Kim M.S."/>
            <person name="Koo N."/>
            <person name="Laohavisit A."/>
            <person name="Lee Y.H."/>
            <person name="Lumba S."/>
            <person name="McCourt P."/>
            <person name="Mortimer J.C."/>
            <person name="Mutuku J.M."/>
            <person name="Nomura T."/>
            <person name="Sasaki-Sekimoto Y."/>
            <person name="Seto Y."/>
            <person name="Wang Y."/>
            <person name="Wakatake T."/>
            <person name="Sakakibara H."/>
            <person name="Demura T."/>
            <person name="Yamaguchi S."/>
            <person name="Yoneyama K."/>
            <person name="Manabe R.I."/>
            <person name="Nelson D.C."/>
            <person name="Schulman A.H."/>
            <person name="Timko M.P."/>
            <person name="dePamphilis C.W."/>
            <person name="Choi D."/>
            <person name="Shirasu K."/>
        </authorList>
    </citation>
    <scope>NUCLEOTIDE SEQUENCE [LARGE SCALE GENOMIC DNA]</scope>
    <source>
        <strain evidence="3">cv. UVA1</strain>
    </source>
</reference>
<dbReference type="InterPro" id="IPR013083">
    <property type="entry name" value="Znf_RING/FYVE/PHD"/>
</dbReference>
<dbReference type="PANTHER" id="PTHR31197:SF5">
    <property type="entry name" value="OS01G0612600 PROTEIN"/>
    <property type="match status" value="1"/>
</dbReference>
<dbReference type="Proteomes" id="UP000325081">
    <property type="component" value="Unassembled WGS sequence"/>
</dbReference>
<dbReference type="AlphaFoldDB" id="A0A5A7P441"/>
<name>A0A5A7P441_STRAF</name>
<evidence type="ECO:0000313" key="3">
    <source>
        <dbReference type="Proteomes" id="UP000325081"/>
    </source>
</evidence>